<reference evidence="2 3" key="1">
    <citation type="journal article" date="2019" name="Int. J. Syst. Evol. Microbiol.">
        <title>The Global Catalogue of Microorganisms (GCM) 10K type strain sequencing project: providing services to taxonomists for standard genome sequencing and annotation.</title>
        <authorList>
            <consortium name="The Broad Institute Genomics Platform"/>
            <consortium name="The Broad Institute Genome Sequencing Center for Infectious Disease"/>
            <person name="Wu L."/>
            <person name="Ma J."/>
        </authorList>
    </citation>
    <scope>NUCLEOTIDE SEQUENCE [LARGE SCALE GENOMIC DNA]</scope>
    <source>
        <strain evidence="2 3">JCM 11448</strain>
    </source>
</reference>
<feature type="region of interest" description="Disordered" evidence="1">
    <location>
        <begin position="37"/>
        <end position="65"/>
    </location>
</feature>
<dbReference type="Proteomes" id="UP001500282">
    <property type="component" value="Unassembled WGS sequence"/>
</dbReference>
<organism evidence="2 3">
    <name type="scientific">Streptomyces javensis</name>
    <dbReference type="NCBI Taxonomy" id="114698"/>
    <lineage>
        <taxon>Bacteria</taxon>
        <taxon>Bacillati</taxon>
        <taxon>Actinomycetota</taxon>
        <taxon>Actinomycetes</taxon>
        <taxon>Kitasatosporales</taxon>
        <taxon>Streptomycetaceae</taxon>
        <taxon>Streptomyces</taxon>
        <taxon>Streptomyces violaceusniger group</taxon>
    </lineage>
</organism>
<evidence type="ECO:0000313" key="2">
    <source>
        <dbReference type="EMBL" id="GAA1303010.1"/>
    </source>
</evidence>
<dbReference type="EMBL" id="BAAAIH010000093">
    <property type="protein sequence ID" value="GAA1303010.1"/>
    <property type="molecule type" value="Genomic_DNA"/>
</dbReference>
<proteinExistence type="predicted"/>
<name>A0ABN1XDI7_9ACTN</name>
<protein>
    <submittedName>
        <fullName evidence="2">Uncharacterized protein</fullName>
    </submittedName>
</protein>
<evidence type="ECO:0000256" key="1">
    <source>
        <dbReference type="SAM" id="MobiDB-lite"/>
    </source>
</evidence>
<comment type="caution">
    <text evidence="2">The sequence shown here is derived from an EMBL/GenBank/DDBJ whole genome shotgun (WGS) entry which is preliminary data.</text>
</comment>
<keyword evidence="3" id="KW-1185">Reference proteome</keyword>
<gene>
    <name evidence="2" type="ORF">GCM10009579_85390</name>
</gene>
<evidence type="ECO:0000313" key="3">
    <source>
        <dbReference type="Proteomes" id="UP001500282"/>
    </source>
</evidence>
<accession>A0ABN1XDI7</accession>
<sequence>MPPSWGCCAFAGDRGLLHPELTGSATAARAKEVRAYAADAHTSSNRTRESPRPFTAPRPDWSAAG</sequence>